<dbReference type="GO" id="GO:1902936">
    <property type="term" value="F:phosphatidylinositol bisphosphate binding"/>
    <property type="evidence" value="ECO:0007669"/>
    <property type="project" value="TreeGrafter"/>
</dbReference>
<evidence type="ECO:0000259" key="1">
    <source>
        <dbReference type="PROSITE" id="PS50191"/>
    </source>
</evidence>
<protein>
    <recommendedName>
        <fullName evidence="1">CRAL-TRIO domain-containing protein</fullName>
    </recommendedName>
</protein>
<dbReference type="Pfam" id="PF00650">
    <property type="entry name" value="CRAL_TRIO"/>
    <property type="match status" value="1"/>
</dbReference>
<dbReference type="SMART" id="SM00516">
    <property type="entry name" value="SEC14"/>
    <property type="match status" value="1"/>
</dbReference>
<dbReference type="Gene3D" id="3.40.525.10">
    <property type="entry name" value="CRAL-TRIO lipid binding domain"/>
    <property type="match status" value="1"/>
</dbReference>
<feature type="domain" description="CRAL-TRIO" evidence="1">
    <location>
        <begin position="108"/>
        <end position="270"/>
    </location>
</feature>
<dbReference type="PANTHER" id="PTHR10174:SF130">
    <property type="entry name" value="ALPHA-TOCOPHEROL TRANSFER PROTEIN-LIKE"/>
    <property type="match status" value="1"/>
</dbReference>
<dbReference type="InterPro" id="IPR036865">
    <property type="entry name" value="CRAL-TRIO_dom_sf"/>
</dbReference>
<sequence>IKFTRLLAAEEARSLYSENKTSHDMRNRALDEVEETPELIDNSLKELKSLLSDEESLSCPEEEAFLLKFLRSRKYNVPATVENIRKYFAVRKEAPDIFDGFWPSEILYNDIIRQNKLAIVSRQRDAYGRGVLFFRPGRWESAICTMSEYIKACLMLVEWLILEEDIQKKGVVFVLDYSGLGLEHLMHMTPFVMKKLVHITEKCFPVRVKAIYVINDSTVFDILFAITKPFISGKLVQRIHLLGYEVSKLHDVAPVDIIPDADGGSFESYDYDMLETI</sequence>
<organism evidence="2">
    <name type="scientific">Amblyomma maculatum</name>
    <name type="common">Gulf Coast tick</name>
    <dbReference type="NCBI Taxonomy" id="34609"/>
    <lineage>
        <taxon>Eukaryota</taxon>
        <taxon>Metazoa</taxon>
        <taxon>Ecdysozoa</taxon>
        <taxon>Arthropoda</taxon>
        <taxon>Chelicerata</taxon>
        <taxon>Arachnida</taxon>
        <taxon>Acari</taxon>
        <taxon>Parasitiformes</taxon>
        <taxon>Ixodida</taxon>
        <taxon>Ixodoidea</taxon>
        <taxon>Ixodidae</taxon>
        <taxon>Amblyomminae</taxon>
        <taxon>Amblyomma</taxon>
    </lineage>
</organism>
<dbReference type="GO" id="GO:0016020">
    <property type="term" value="C:membrane"/>
    <property type="evidence" value="ECO:0007669"/>
    <property type="project" value="TreeGrafter"/>
</dbReference>
<dbReference type="EMBL" id="JO841805">
    <property type="protein sequence ID" value="AEO33422.1"/>
    <property type="molecule type" value="mRNA"/>
</dbReference>
<dbReference type="PROSITE" id="PS50191">
    <property type="entry name" value="CRAL_TRIO"/>
    <property type="match status" value="1"/>
</dbReference>
<dbReference type="AlphaFoldDB" id="G3MIV4"/>
<dbReference type="InterPro" id="IPR011074">
    <property type="entry name" value="CRAL/TRIO_N_dom"/>
</dbReference>
<dbReference type="CDD" id="cd00170">
    <property type="entry name" value="SEC14"/>
    <property type="match status" value="1"/>
</dbReference>
<proteinExistence type="evidence at transcript level"/>
<reference evidence="2" key="1">
    <citation type="journal article" date="2011" name="PLoS ONE">
        <title>A deep insight into the sialotranscriptome of the gulf coast tick, Amblyomma maculatum.</title>
        <authorList>
            <person name="Karim S."/>
            <person name="Singh P."/>
            <person name="Ribeiro J.M."/>
        </authorList>
    </citation>
    <scope>NUCLEOTIDE SEQUENCE</scope>
    <source>
        <tissue evidence="2">Salivary gland</tissue>
    </source>
</reference>
<dbReference type="PANTHER" id="PTHR10174">
    <property type="entry name" value="ALPHA-TOCOPHEROL TRANSFER PROTEIN-RELATED"/>
    <property type="match status" value="1"/>
</dbReference>
<name>G3MIV4_AMBMU</name>
<dbReference type="InterPro" id="IPR036273">
    <property type="entry name" value="CRAL/TRIO_N_dom_sf"/>
</dbReference>
<dbReference type="SUPFAM" id="SSF52087">
    <property type="entry name" value="CRAL/TRIO domain"/>
    <property type="match status" value="1"/>
</dbReference>
<feature type="non-terminal residue" evidence="2">
    <location>
        <position position="1"/>
    </location>
</feature>
<dbReference type="SUPFAM" id="SSF46938">
    <property type="entry name" value="CRAL/TRIO N-terminal domain"/>
    <property type="match status" value="1"/>
</dbReference>
<evidence type="ECO:0000313" key="2">
    <source>
        <dbReference type="EMBL" id="AEO33422.1"/>
    </source>
</evidence>
<dbReference type="PRINTS" id="PR00180">
    <property type="entry name" value="CRETINALDHBP"/>
</dbReference>
<dbReference type="Gene3D" id="1.10.8.20">
    <property type="entry name" value="N-terminal domain of phosphatidylinositol transfer protein sec14p"/>
    <property type="match status" value="1"/>
</dbReference>
<dbReference type="SMART" id="SM01100">
    <property type="entry name" value="CRAL_TRIO_N"/>
    <property type="match status" value="1"/>
</dbReference>
<dbReference type="InterPro" id="IPR001251">
    <property type="entry name" value="CRAL-TRIO_dom"/>
</dbReference>
<dbReference type="Gene3D" id="1.20.5.1200">
    <property type="entry name" value="Alpha-tocopherol transfer"/>
    <property type="match status" value="1"/>
</dbReference>
<accession>G3MIV4</accession>